<comment type="caution">
    <text evidence="2">The sequence shown here is derived from an EMBL/GenBank/DDBJ whole genome shotgun (WGS) entry which is preliminary data.</text>
</comment>
<reference evidence="2" key="1">
    <citation type="journal article" date="2015" name="Genome Announc.">
        <title>Draft Genome Sequence of Tolypothrix boutellei Strain VB521301.</title>
        <authorList>
            <person name="Chandrababunaidu M.M."/>
            <person name="Singh D."/>
            <person name="Sen D."/>
            <person name="Bhan S."/>
            <person name="Das S."/>
            <person name="Gupta A."/>
            <person name="Adhikary S.P."/>
            <person name="Tripathy S."/>
        </authorList>
    </citation>
    <scope>NUCLEOTIDE SEQUENCE</scope>
    <source>
        <strain evidence="2">VB521301</strain>
    </source>
</reference>
<feature type="domain" description="DUF2281" evidence="1">
    <location>
        <begin position="12"/>
        <end position="79"/>
    </location>
</feature>
<evidence type="ECO:0000313" key="2">
    <source>
        <dbReference type="EMBL" id="KIE08462.1"/>
    </source>
</evidence>
<evidence type="ECO:0000259" key="1">
    <source>
        <dbReference type="Pfam" id="PF10047"/>
    </source>
</evidence>
<dbReference type="Pfam" id="PF10047">
    <property type="entry name" value="DUF2281"/>
    <property type="match status" value="1"/>
</dbReference>
<protein>
    <recommendedName>
        <fullName evidence="1">DUF2281 domain-containing protein</fullName>
    </recommendedName>
</protein>
<dbReference type="EMBL" id="JHEG02000058">
    <property type="protein sequence ID" value="KIE08462.1"/>
    <property type="molecule type" value="Genomic_DNA"/>
</dbReference>
<dbReference type="AlphaFoldDB" id="A0A0C1N1T8"/>
<gene>
    <name evidence="2" type="ORF">DA73_0228240</name>
</gene>
<sequence length="88" mass="10023">MRKLCSMNTAQKIYELVKAMPEEQANEVLDFVEFIRHKATLKLGSEQLSKIPKGTLTGLRGIAKRAGSTPTDTEVQEEYTDYLIQKYQ</sequence>
<proteinExistence type="predicted"/>
<accession>A0A0C1N1T8</accession>
<organism evidence="2">
    <name type="scientific">Tolypothrix bouteillei VB521301</name>
    <dbReference type="NCBI Taxonomy" id="1479485"/>
    <lineage>
        <taxon>Bacteria</taxon>
        <taxon>Bacillati</taxon>
        <taxon>Cyanobacteriota</taxon>
        <taxon>Cyanophyceae</taxon>
        <taxon>Nostocales</taxon>
        <taxon>Tolypothrichaceae</taxon>
        <taxon>Tolypothrix</taxon>
    </lineage>
</organism>
<dbReference type="InterPro" id="IPR018739">
    <property type="entry name" value="DUF2281"/>
</dbReference>
<name>A0A0C1N1T8_9CYAN</name>